<dbReference type="Proteomes" id="UP000887159">
    <property type="component" value="Unassembled WGS sequence"/>
</dbReference>
<organism evidence="2 3">
    <name type="scientific">Trichonephila clavipes</name>
    <name type="common">Golden silk orbweaver</name>
    <name type="synonym">Nephila clavipes</name>
    <dbReference type="NCBI Taxonomy" id="2585209"/>
    <lineage>
        <taxon>Eukaryota</taxon>
        <taxon>Metazoa</taxon>
        <taxon>Ecdysozoa</taxon>
        <taxon>Arthropoda</taxon>
        <taxon>Chelicerata</taxon>
        <taxon>Arachnida</taxon>
        <taxon>Araneae</taxon>
        <taxon>Araneomorphae</taxon>
        <taxon>Entelegynae</taxon>
        <taxon>Araneoidea</taxon>
        <taxon>Nephilidae</taxon>
        <taxon>Trichonephila</taxon>
    </lineage>
</organism>
<dbReference type="AlphaFoldDB" id="A0A8X6WH77"/>
<reference evidence="2" key="1">
    <citation type="submission" date="2020-08" db="EMBL/GenBank/DDBJ databases">
        <title>Multicomponent nature underlies the extraordinary mechanical properties of spider dragline silk.</title>
        <authorList>
            <person name="Kono N."/>
            <person name="Nakamura H."/>
            <person name="Mori M."/>
            <person name="Yoshida Y."/>
            <person name="Ohtoshi R."/>
            <person name="Malay A.D."/>
            <person name="Moran D.A.P."/>
            <person name="Tomita M."/>
            <person name="Numata K."/>
            <person name="Arakawa K."/>
        </authorList>
    </citation>
    <scope>NUCLEOTIDE SEQUENCE</scope>
</reference>
<feature type="region of interest" description="Disordered" evidence="1">
    <location>
        <begin position="1"/>
        <end position="31"/>
    </location>
</feature>
<accession>A0A8X6WH77</accession>
<gene>
    <name evidence="2" type="ORF">TNCV_844351</name>
</gene>
<protein>
    <submittedName>
        <fullName evidence="2">Uncharacterized protein</fullName>
    </submittedName>
</protein>
<proteinExistence type="predicted"/>
<name>A0A8X6WH77_TRICX</name>
<comment type="caution">
    <text evidence="2">The sequence shown here is derived from an EMBL/GenBank/DDBJ whole genome shotgun (WGS) entry which is preliminary data.</text>
</comment>
<keyword evidence="3" id="KW-1185">Reference proteome</keyword>
<evidence type="ECO:0000313" key="2">
    <source>
        <dbReference type="EMBL" id="GFY34735.1"/>
    </source>
</evidence>
<sequence>KRRKGWIGEPREGVEGTEITRSGRRGPQAPQRLVIQNPHFSTTQVALATTEG</sequence>
<dbReference type="EMBL" id="BMAU01021428">
    <property type="protein sequence ID" value="GFY34735.1"/>
    <property type="molecule type" value="Genomic_DNA"/>
</dbReference>
<feature type="non-terminal residue" evidence="2">
    <location>
        <position position="1"/>
    </location>
</feature>
<evidence type="ECO:0000256" key="1">
    <source>
        <dbReference type="SAM" id="MobiDB-lite"/>
    </source>
</evidence>
<evidence type="ECO:0000313" key="3">
    <source>
        <dbReference type="Proteomes" id="UP000887159"/>
    </source>
</evidence>